<reference evidence="2" key="1">
    <citation type="submission" date="2021-12" db="EMBL/GenBank/DDBJ databases">
        <authorList>
            <person name="King R."/>
        </authorList>
    </citation>
    <scope>NUCLEOTIDE SEQUENCE</scope>
</reference>
<evidence type="ECO:0000256" key="1">
    <source>
        <dbReference type="SAM" id="MobiDB-lite"/>
    </source>
</evidence>
<dbReference type="EMBL" id="LR824014">
    <property type="protein sequence ID" value="CAD0199857.1"/>
    <property type="molecule type" value="Genomic_DNA"/>
</dbReference>
<proteinExistence type="predicted"/>
<accession>A0A9N8PYN6</accession>
<keyword evidence="3" id="KW-1185">Reference proteome</keyword>
<dbReference type="Proteomes" id="UP001154114">
    <property type="component" value="Chromosome 11"/>
</dbReference>
<gene>
    <name evidence="2" type="ORF">CINC_LOCUS1547</name>
</gene>
<evidence type="ECO:0000313" key="2">
    <source>
        <dbReference type="EMBL" id="CAD0199857.1"/>
    </source>
</evidence>
<dbReference type="AlphaFoldDB" id="A0A9N8PYN6"/>
<sequence length="157" mass="16938">MFQNSKNNIFITCKIAHRLELFSARPLCRRRRPQSASGKTIRTRPNYADVGWGGEGPRMSAPSRPNQGLDGGTGVPPSVVEDPRRGATFGATGVVPVSGEEADALYTSASINNAKLQPAGSQLAGGSPRSVHEVVLRAAMHRHKNADDVAQWFRFSQ</sequence>
<evidence type="ECO:0000313" key="3">
    <source>
        <dbReference type="Proteomes" id="UP001154114"/>
    </source>
</evidence>
<feature type="region of interest" description="Disordered" evidence="1">
    <location>
        <begin position="31"/>
        <end position="92"/>
    </location>
</feature>
<protein>
    <submittedName>
        <fullName evidence="2">Uncharacterized protein</fullName>
    </submittedName>
</protein>
<name>A0A9N8PYN6_CHRIL</name>
<organism evidence="2 3">
    <name type="scientific">Chrysodeixis includens</name>
    <name type="common">Soybean looper</name>
    <name type="synonym">Pseudoplusia includens</name>
    <dbReference type="NCBI Taxonomy" id="689277"/>
    <lineage>
        <taxon>Eukaryota</taxon>
        <taxon>Metazoa</taxon>
        <taxon>Ecdysozoa</taxon>
        <taxon>Arthropoda</taxon>
        <taxon>Hexapoda</taxon>
        <taxon>Insecta</taxon>
        <taxon>Pterygota</taxon>
        <taxon>Neoptera</taxon>
        <taxon>Endopterygota</taxon>
        <taxon>Lepidoptera</taxon>
        <taxon>Glossata</taxon>
        <taxon>Ditrysia</taxon>
        <taxon>Noctuoidea</taxon>
        <taxon>Noctuidae</taxon>
        <taxon>Plusiinae</taxon>
        <taxon>Chrysodeixis</taxon>
    </lineage>
</organism>